<gene>
    <name evidence="2" type="ORF">NP493_383g03005</name>
</gene>
<accession>A0AAD9L1Q1</accession>
<protein>
    <submittedName>
        <fullName evidence="2">Uncharacterized protein</fullName>
    </submittedName>
</protein>
<dbReference type="Proteomes" id="UP001209878">
    <property type="component" value="Unassembled WGS sequence"/>
</dbReference>
<name>A0AAD9L1Q1_RIDPI</name>
<evidence type="ECO:0000313" key="2">
    <source>
        <dbReference type="EMBL" id="KAK2181743.1"/>
    </source>
</evidence>
<comment type="caution">
    <text evidence="2">The sequence shown here is derived from an EMBL/GenBank/DDBJ whole genome shotgun (WGS) entry which is preliminary data.</text>
</comment>
<dbReference type="AlphaFoldDB" id="A0AAD9L1Q1"/>
<keyword evidence="1" id="KW-0812">Transmembrane</keyword>
<keyword evidence="1" id="KW-1133">Transmembrane helix</keyword>
<dbReference type="EMBL" id="JAODUO010000383">
    <property type="protein sequence ID" value="KAK2181743.1"/>
    <property type="molecule type" value="Genomic_DNA"/>
</dbReference>
<evidence type="ECO:0000256" key="1">
    <source>
        <dbReference type="SAM" id="Phobius"/>
    </source>
</evidence>
<evidence type="ECO:0000313" key="3">
    <source>
        <dbReference type="Proteomes" id="UP001209878"/>
    </source>
</evidence>
<organism evidence="2 3">
    <name type="scientific">Ridgeia piscesae</name>
    <name type="common">Tubeworm</name>
    <dbReference type="NCBI Taxonomy" id="27915"/>
    <lineage>
        <taxon>Eukaryota</taxon>
        <taxon>Metazoa</taxon>
        <taxon>Spiralia</taxon>
        <taxon>Lophotrochozoa</taxon>
        <taxon>Annelida</taxon>
        <taxon>Polychaeta</taxon>
        <taxon>Sedentaria</taxon>
        <taxon>Canalipalpata</taxon>
        <taxon>Sabellida</taxon>
        <taxon>Siboglinidae</taxon>
        <taxon>Ridgeia</taxon>
    </lineage>
</organism>
<proteinExistence type="predicted"/>
<keyword evidence="1" id="KW-0472">Membrane</keyword>
<sequence>MNVSTTHMGPMPTVPIQLVPSTVTVTTATSSTTSQHALVCHWMIHDLLVIFIKGVCFLFFCYCTIMCIQYQQNTLYCTNSQNMS</sequence>
<keyword evidence="3" id="KW-1185">Reference proteome</keyword>
<reference evidence="2" key="1">
    <citation type="journal article" date="2023" name="Mol. Biol. Evol.">
        <title>Third-Generation Sequencing Reveals the Adaptive Role of the Epigenome in Three Deep-Sea Polychaetes.</title>
        <authorList>
            <person name="Perez M."/>
            <person name="Aroh O."/>
            <person name="Sun Y."/>
            <person name="Lan Y."/>
            <person name="Juniper S.K."/>
            <person name="Young C.R."/>
            <person name="Angers B."/>
            <person name="Qian P.Y."/>
        </authorList>
    </citation>
    <scope>NUCLEOTIDE SEQUENCE</scope>
    <source>
        <strain evidence="2">R07B-5</strain>
    </source>
</reference>
<feature type="transmembrane region" description="Helical" evidence="1">
    <location>
        <begin position="47"/>
        <end position="68"/>
    </location>
</feature>